<dbReference type="Gene3D" id="2.60.40.10">
    <property type="entry name" value="Immunoglobulins"/>
    <property type="match status" value="1"/>
</dbReference>
<protein>
    <submittedName>
        <fullName evidence="14">S8 family serine peptidase</fullName>
    </submittedName>
</protein>
<gene>
    <name evidence="14" type="ORF">ACFO3D_07015</name>
</gene>
<dbReference type="PROSITE" id="PS00136">
    <property type="entry name" value="SUBTILASE_ASP"/>
    <property type="match status" value="1"/>
</dbReference>
<evidence type="ECO:0000256" key="12">
    <source>
        <dbReference type="SAM" id="MobiDB-lite"/>
    </source>
</evidence>
<dbReference type="InterPro" id="IPR034202">
    <property type="entry name" value="Subtilisin_Carlsberg-like"/>
</dbReference>
<keyword evidence="5 10" id="KW-0645">Protease</keyword>
<dbReference type="PANTHER" id="PTHR43806">
    <property type="entry name" value="PEPTIDASE S8"/>
    <property type="match status" value="1"/>
</dbReference>
<evidence type="ECO:0000256" key="7">
    <source>
        <dbReference type="ARBA" id="ARBA00022801"/>
    </source>
</evidence>
<dbReference type="Gene3D" id="3.30.70.80">
    <property type="entry name" value="Peptidase S8 propeptide/proteinase inhibitor I9"/>
    <property type="match status" value="1"/>
</dbReference>
<evidence type="ECO:0000256" key="4">
    <source>
        <dbReference type="ARBA" id="ARBA00022525"/>
    </source>
</evidence>
<dbReference type="InterPro" id="IPR036852">
    <property type="entry name" value="Peptidase_S8/S53_dom_sf"/>
</dbReference>
<comment type="similarity">
    <text evidence="3 10 11">Belongs to the peptidase S8 family.</text>
</comment>
<name>A0ABV9DH98_9BACI</name>
<dbReference type="RefSeq" id="WP_390294191.1">
    <property type="nucleotide sequence ID" value="NZ_JBHSFU010000004.1"/>
</dbReference>
<dbReference type="Proteomes" id="UP001595989">
    <property type="component" value="Unassembled WGS sequence"/>
</dbReference>
<dbReference type="CDD" id="cd07477">
    <property type="entry name" value="Peptidases_S8_Subtilisin_subset"/>
    <property type="match status" value="1"/>
</dbReference>
<accession>A0ABV9DH98</accession>
<dbReference type="PRINTS" id="PR00723">
    <property type="entry name" value="SUBTILISIN"/>
</dbReference>
<evidence type="ECO:0000256" key="5">
    <source>
        <dbReference type="ARBA" id="ARBA00022670"/>
    </source>
</evidence>
<evidence type="ECO:0000256" key="9">
    <source>
        <dbReference type="ARBA" id="ARBA00022837"/>
    </source>
</evidence>
<evidence type="ECO:0000313" key="15">
    <source>
        <dbReference type="Proteomes" id="UP001595989"/>
    </source>
</evidence>
<dbReference type="InterPro" id="IPR023827">
    <property type="entry name" value="Peptidase_S8_Asp-AS"/>
</dbReference>
<dbReference type="InterPro" id="IPR022398">
    <property type="entry name" value="Peptidase_S8_His-AS"/>
</dbReference>
<evidence type="ECO:0000313" key="14">
    <source>
        <dbReference type="EMBL" id="MFC4557957.1"/>
    </source>
</evidence>
<dbReference type="Gene3D" id="3.40.50.200">
    <property type="entry name" value="Peptidase S8/S53 domain"/>
    <property type="match status" value="1"/>
</dbReference>
<dbReference type="InterPro" id="IPR037045">
    <property type="entry name" value="S8pro/Inhibitor_I9_sf"/>
</dbReference>
<dbReference type="InterPro" id="IPR003961">
    <property type="entry name" value="FN3_dom"/>
</dbReference>
<dbReference type="InterPro" id="IPR015500">
    <property type="entry name" value="Peptidase_S8_subtilisin-rel"/>
</dbReference>
<proteinExistence type="inferred from homology"/>
<reference evidence="15" key="1">
    <citation type="journal article" date="2019" name="Int. J. Syst. Evol. Microbiol.">
        <title>The Global Catalogue of Microorganisms (GCM) 10K type strain sequencing project: providing services to taxonomists for standard genome sequencing and annotation.</title>
        <authorList>
            <consortium name="The Broad Institute Genomics Platform"/>
            <consortium name="The Broad Institute Genome Sequencing Center for Infectious Disease"/>
            <person name="Wu L."/>
            <person name="Ma J."/>
        </authorList>
    </citation>
    <scope>NUCLEOTIDE SEQUENCE [LARGE SCALE GENOMIC DNA]</scope>
    <source>
        <strain evidence="15">CGMCC 4.7426</strain>
    </source>
</reference>
<evidence type="ECO:0000256" key="1">
    <source>
        <dbReference type="ARBA" id="ARBA00001913"/>
    </source>
</evidence>
<feature type="active site" description="Charge relay system" evidence="10">
    <location>
        <position position="171"/>
    </location>
</feature>
<dbReference type="PROSITE" id="PS00138">
    <property type="entry name" value="SUBTILASE_SER"/>
    <property type="match status" value="1"/>
</dbReference>
<feature type="active site" description="Charge relay system" evidence="10">
    <location>
        <position position="325"/>
    </location>
</feature>
<dbReference type="SMART" id="SM00060">
    <property type="entry name" value="FN3"/>
    <property type="match status" value="1"/>
</dbReference>
<feature type="domain" description="Fibronectin type-III" evidence="13">
    <location>
        <begin position="383"/>
        <end position="471"/>
    </location>
</feature>
<evidence type="ECO:0000256" key="3">
    <source>
        <dbReference type="ARBA" id="ARBA00011073"/>
    </source>
</evidence>
<dbReference type="InterPro" id="IPR050131">
    <property type="entry name" value="Peptidase_S8_subtilisin-like"/>
</dbReference>
<evidence type="ECO:0000256" key="2">
    <source>
        <dbReference type="ARBA" id="ARBA00004613"/>
    </source>
</evidence>
<dbReference type="PROSITE" id="PS00137">
    <property type="entry name" value="SUBTILASE_HIS"/>
    <property type="match status" value="1"/>
</dbReference>
<evidence type="ECO:0000256" key="10">
    <source>
        <dbReference type="PROSITE-ProRule" id="PRU01240"/>
    </source>
</evidence>
<dbReference type="Pfam" id="PF00082">
    <property type="entry name" value="Peptidase_S8"/>
    <property type="match status" value="1"/>
</dbReference>
<comment type="caution">
    <text evidence="14">The sequence shown here is derived from an EMBL/GenBank/DDBJ whole genome shotgun (WGS) entry which is preliminary data.</text>
</comment>
<dbReference type="InterPro" id="IPR023828">
    <property type="entry name" value="Peptidase_S8_Ser-AS"/>
</dbReference>
<keyword evidence="15" id="KW-1185">Reference proteome</keyword>
<dbReference type="PROSITE" id="PS50853">
    <property type="entry name" value="FN3"/>
    <property type="match status" value="1"/>
</dbReference>
<feature type="region of interest" description="Disordered" evidence="12">
    <location>
        <begin position="476"/>
        <end position="600"/>
    </location>
</feature>
<keyword evidence="8 10" id="KW-0720">Serine protease</keyword>
<dbReference type="PROSITE" id="PS51892">
    <property type="entry name" value="SUBTILASE"/>
    <property type="match status" value="1"/>
</dbReference>
<keyword evidence="4" id="KW-0964">Secreted</keyword>
<feature type="compositionally biased region" description="Basic and acidic residues" evidence="12">
    <location>
        <begin position="476"/>
        <end position="489"/>
    </location>
</feature>
<evidence type="ECO:0000256" key="11">
    <source>
        <dbReference type="RuleBase" id="RU003355"/>
    </source>
</evidence>
<dbReference type="InterPro" id="IPR013783">
    <property type="entry name" value="Ig-like_fold"/>
</dbReference>
<feature type="compositionally biased region" description="Basic and acidic residues" evidence="12">
    <location>
        <begin position="557"/>
        <end position="600"/>
    </location>
</feature>
<keyword evidence="9" id="KW-0106">Calcium</keyword>
<keyword evidence="6" id="KW-0479">Metal-binding</keyword>
<dbReference type="InterPro" id="IPR000209">
    <property type="entry name" value="Peptidase_S8/S53_dom"/>
</dbReference>
<dbReference type="EMBL" id="JBHSFU010000004">
    <property type="protein sequence ID" value="MFC4557957.1"/>
    <property type="molecule type" value="Genomic_DNA"/>
</dbReference>
<comment type="subcellular location">
    <subcellularLocation>
        <location evidence="2">Secreted</location>
    </subcellularLocation>
</comment>
<organism evidence="14 15">
    <name type="scientific">Virgibacillus kekensis</name>
    <dbReference type="NCBI Taxonomy" id="202261"/>
    <lineage>
        <taxon>Bacteria</taxon>
        <taxon>Bacillati</taxon>
        <taxon>Bacillota</taxon>
        <taxon>Bacilli</taxon>
        <taxon>Bacillales</taxon>
        <taxon>Bacillaceae</taxon>
        <taxon>Virgibacillus</taxon>
    </lineage>
</organism>
<dbReference type="SUPFAM" id="SSF54897">
    <property type="entry name" value="Protease propeptides/inhibitors"/>
    <property type="match status" value="1"/>
</dbReference>
<evidence type="ECO:0000256" key="8">
    <source>
        <dbReference type="ARBA" id="ARBA00022825"/>
    </source>
</evidence>
<feature type="compositionally biased region" description="Basic and acidic residues" evidence="12">
    <location>
        <begin position="509"/>
        <end position="538"/>
    </location>
</feature>
<keyword evidence="7 10" id="KW-0378">Hydrolase</keyword>
<dbReference type="CDD" id="cd00063">
    <property type="entry name" value="FN3"/>
    <property type="match status" value="1"/>
</dbReference>
<comment type="cofactor">
    <cofactor evidence="1">
        <name>Ca(2+)</name>
        <dbReference type="ChEBI" id="CHEBI:29108"/>
    </cofactor>
</comment>
<evidence type="ECO:0000259" key="13">
    <source>
        <dbReference type="PROSITE" id="PS50853"/>
    </source>
</evidence>
<feature type="active site" description="Charge relay system" evidence="10">
    <location>
        <position position="141"/>
    </location>
</feature>
<dbReference type="SUPFAM" id="SSF49265">
    <property type="entry name" value="Fibronectin type III"/>
    <property type="match status" value="1"/>
</dbReference>
<dbReference type="SUPFAM" id="SSF52743">
    <property type="entry name" value="Subtilisin-like"/>
    <property type="match status" value="1"/>
</dbReference>
<evidence type="ECO:0000256" key="6">
    <source>
        <dbReference type="ARBA" id="ARBA00022723"/>
    </source>
</evidence>
<dbReference type="InterPro" id="IPR036116">
    <property type="entry name" value="FN3_sf"/>
</dbReference>
<sequence>MQKSHKLFLVILSILFIISYQPVHSYGAESSEVNVIIGYENSSGKQLIIENSNNIEYQSSHLKAMAVTIDSDHLDVIRQSPEIAYVEKNIQIDLSNLDDNIEETPKAMYEDSQQWNIQSISGPRAWKEGYTGKNINIAVIDTGISSHPDLEIAGGYSTVDNVTDWTDDNGHGTHVAGVIGAEQDGFGVVGVAPDANIYAIKALDSNGEGTLDDLIEAIDWSIQHNIDIINLSLGTDFNSQTFEDIINKAYNAGILIVSATGNGGKGTPVMFPAKYENVIGVSAVDETFNITPFSSTGPEVEFSAPGMNIISTYLDGGYGIADGTSQASPHVAGILALLKERFPKKSAAELRADLANYTQDLGMSGRDNLYGHGFVNYFPDLIAPEEVTNVKFEKTTTSFFVSWKNPVDKDFTKLYMYLNGELVTEFTEESIPGYAVKGLEPNTEYELTFRSEDRFGNQSRGVTHKVKTLPVEVVISEKEMEKEEQKPEQNDEQPEENVKAEQPVVNQESTEKPTNEQETEVRSDIEDQPLNKKEENHIAEQPSEGGMVVTIPSPVKPKPEKENPVGEEKTEKKESVEASSVKDKPKEETQSSDKEKEEEKGFFGKLIESIAEVFVSIVNWITGLF</sequence>
<dbReference type="PANTHER" id="PTHR43806:SF11">
    <property type="entry name" value="CEREVISIN-RELATED"/>
    <property type="match status" value="1"/>
</dbReference>